<dbReference type="Gene3D" id="3.30.420.10">
    <property type="entry name" value="Ribonuclease H-like superfamily/Ribonuclease H"/>
    <property type="match status" value="1"/>
</dbReference>
<dbReference type="SUPFAM" id="SSF53098">
    <property type="entry name" value="Ribonuclease H-like"/>
    <property type="match status" value="1"/>
</dbReference>
<dbReference type="InterPro" id="IPR036397">
    <property type="entry name" value="RNaseH_sf"/>
</dbReference>
<dbReference type="AlphaFoldDB" id="A0A803PJU0"/>
<reference evidence="2" key="2">
    <citation type="submission" date="2021-03" db="UniProtKB">
        <authorList>
            <consortium name="EnsemblPlants"/>
        </authorList>
    </citation>
    <scope>IDENTIFICATION</scope>
</reference>
<accession>A0A803PJU0</accession>
<dbReference type="InterPro" id="IPR002156">
    <property type="entry name" value="RNaseH_domain"/>
</dbReference>
<proteinExistence type="predicted"/>
<dbReference type="EMBL" id="UZAU01000489">
    <property type="status" value="NOT_ANNOTATED_CDS"/>
    <property type="molecule type" value="Genomic_DNA"/>
</dbReference>
<keyword evidence="3" id="KW-1185">Reference proteome</keyword>
<name>A0A803PJU0_CANSA</name>
<sequence length="175" mass="19615">MRDRDFLIHLSSLYSTADMEKILCIMWHMWSDRNNFVHGKLLQSPFQNVPAAHKPWLPPPENKLKLNVDATVDSLRSKTGLGAIIRDSHGQVRAALAKPVIGNFKSQEREAKAMFYGLSWARHLGLPIDFVETDSLTLANSLNGSSSNLSCFQDLVLDVAHQLSYLSSICVSHVR</sequence>
<dbReference type="EnsemblPlants" id="evm.model.05.1059">
    <property type="protein sequence ID" value="cds.evm.model.05.1059"/>
    <property type="gene ID" value="evm.TU.05.1059"/>
</dbReference>
<reference evidence="2" key="1">
    <citation type="submission" date="2018-11" db="EMBL/GenBank/DDBJ databases">
        <authorList>
            <person name="Grassa J C."/>
        </authorList>
    </citation>
    <scope>NUCLEOTIDE SEQUENCE [LARGE SCALE GENOMIC DNA]</scope>
</reference>
<dbReference type="GO" id="GO:0004523">
    <property type="term" value="F:RNA-DNA hybrid ribonuclease activity"/>
    <property type="evidence" value="ECO:0007669"/>
    <property type="project" value="InterPro"/>
</dbReference>
<dbReference type="Gramene" id="evm.model.05.1059">
    <property type="protein sequence ID" value="cds.evm.model.05.1059"/>
    <property type="gene ID" value="evm.TU.05.1059"/>
</dbReference>
<dbReference type="Pfam" id="PF13456">
    <property type="entry name" value="RVT_3"/>
    <property type="match status" value="1"/>
</dbReference>
<dbReference type="InterPro" id="IPR052929">
    <property type="entry name" value="RNase_H-like_EbsB-rel"/>
</dbReference>
<protein>
    <recommendedName>
        <fullName evidence="1">RNase H type-1 domain-containing protein</fullName>
    </recommendedName>
</protein>
<organism evidence="2 3">
    <name type="scientific">Cannabis sativa</name>
    <name type="common">Hemp</name>
    <name type="synonym">Marijuana</name>
    <dbReference type="NCBI Taxonomy" id="3483"/>
    <lineage>
        <taxon>Eukaryota</taxon>
        <taxon>Viridiplantae</taxon>
        <taxon>Streptophyta</taxon>
        <taxon>Embryophyta</taxon>
        <taxon>Tracheophyta</taxon>
        <taxon>Spermatophyta</taxon>
        <taxon>Magnoliopsida</taxon>
        <taxon>eudicotyledons</taxon>
        <taxon>Gunneridae</taxon>
        <taxon>Pentapetalae</taxon>
        <taxon>rosids</taxon>
        <taxon>fabids</taxon>
        <taxon>Rosales</taxon>
        <taxon>Cannabaceae</taxon>
        <taxon>Cannabis</taxon>
    </lineage>
</organism>
<dbReference type="Proteomes" id="UP000596661">
    <property type="component" value="Chromosome 5"/>
</dbReference>
<evidence type="ECO:0000313" key="3">
    <source>
        <dbReference type="Proteomes" id="UP000596661"/>
    </source>
</evidence>
<dbReference type="PANTHER" id="PTHR47074">
    <property type="entry name" value="BNAC02G40300D PROTEIN"/>
    <property type="match status" value="1"/>
</dbReference>
<feature type="domain" description="RNase H type-1" evidence="1">
    <location>
        <begin position="67"/>
        <end position="174"/>
    </location>
</feature>
<dbReference type="GO" id="GO:0003676">
    <property type="term" value="F:nucleic acid binding"/>
    <property type="evidence" value="ECO:0007669"/>
    <property type="project" value="InterPro"/>
</dbReference>
<dbReference type="InterPro" id="IPR012337">
    <property type="entry name" value="RNaseH-like_sf"/>
</dbReference>
<dbReference type="PANTHER" id="PTHR47074:SF48">
    <property type="entry name" value="POLYNUCLEOTIDYL TRANSFERASE, RIBONUCLEASE H-LIKE SUPERFAMILY PROTEIN"/>
    <property type="match status" value="1"/>
</dbReference>
<evidence type="ECO:0000259" key="1">
    <source>
        <dbReference type="Pfam" id="PF13456"/>
    </source>
</evidence>
<evidence type="ECO:0000313" key="2">
    <source>
        <dbReference type="EnsemblPlants" id="cds.evm.model.05.1059"/>
    </source>
</evidence>